<evidence type="ECO:0000313" key="4">
    <source>
        <dbReference type="Proteomes" id="UP001548189"/>
    </source>
</evidence>
<reference evidence="3 4" key="1">
    <citation type="submission" date="2024-06" db="EMBL/GenBank/DDBJ databases">
        <authorList>
            <person name="Li F."/>
        </authorList>
    </citation>
    <scope>NUCLEOTIDE SEQUENCE [LARGE SCALE GENOMIC DNA]</scope>
    <source>
        <strain evidence="3 4">GXAS 311</strain>
    </source>
</reference>
<dbReference type="InterPro" id="IPR017788">
    <property type="entry name" value="Hda"/>
</dbReference>
<dbReference type="Pfam" id="PF22688">
    <property type="entry name" value="Hda_lid"/>
    <property type="match status" value="1"/>
</dbReference>
<evidence type="ECO:0000259" key="1">
    <source>
        <dbReference type="Pfam" id="PF00308"/>
    </source>
</evidence>
<gene>
    <name evidence="3" type="primary">hda</name>
    <name evidence="3" type="ORF">ABVT43_00825</name>
</gene>
<protein>
    <submittedName>
        <fullName evidence="3">DnaA regulatory inactivator Hda</fullName>
    </submittedName>
</protein>
<name>A0ABV2BP32_9GAMM</name>
<comment type="caution">
    <text evidence="3">The sequence shown here is derived from an EMBL/GenBank/DDBJ whole genome shotgun (WGS) entry which is preliminary data.</text>
</comment>
<dbReference type="InterPro" id="IPR055199">
    <property type="entry name" value="Hda_lid"/>
</dbReference>
<evidence type="ECO:0000313" key="3">
    <source>
        <dbReference type="EMBL" id="MET1253659.1"/>
    </source>
</evidence>
<dbReference type="RefSeq" id="WP_353873200.1">
    <property type="nucleotide sequence ID" value="NZ_JBEVCJ010000001.1"/>
</dbReference>
<dbReference type="Proteomes" id="UP001548189">
    <property type="component" value="Unassembled WGS sequence"/>
</dbReference>
<dbReference type="Gene3D" id="3.40.50.300">
    <property type="entry name" value="P-loop containing nucleotide triphosphate hydrolases"/>
    <property type="match status" value="1"/>
</dbReference>
<organism evidence="3 4">
    <name type="scientific">Aliikangiella maris</name>
    <dbReference type="NCBI Taxonomy" id="3162458"/>
    <lineage>
        <taxon>Bacteria</taxon>
        <taxon>Pseudomonadati</taxon>
        <taxon>Pseudomonadota</taxon>
        <taxon>Gammaproteobacteria</taxon>
        <taxon>Oceanospirillales</taxon>
        <taxon>Pleioneaceae</taxon>
        <taxon>Aliikangiella</taxon>
    </lineage>
</organism>
<accession>A0ABV2BP32</accession>
<dbReference type="PANTHER" id="PTHR30050:SF5">
    <property type="entry name" value="DNAA REGULATORY INACTIVATOR HDA"/>
    <property type="match status" value="1"/>
</dbReference>
<sequence length="231" mass="26392">MYQLPLNVQLDDSADFTNFLSAHNAQLINRLQSMHSHSHDFIFVWGQTETGKTHLASAVCHEASNKNLNVAYLPVDNPAIMPEILQGMATMDIICIDNVETILGNPEWEIKLFDLYNNLNNEKKSLIIFSRLPLNEAPTKLADLQSRLMAMEIYRLIPLDDEQKIELMIKRAANRGLELSAEVSRYIITHYSRSVDQLIHMLEKLDRSSMSLQRKITIPLVKEIFKDNAAS</sequence>
<dbReference type="InterPro" id="IPR013317">
    <property type="entry name" value="DnaA_dom"/>
</dbReference>
<keyword evidence="4" id="KW-1185">Reference proteome</keyword>
<dbReference type="Pfam" id="PF00308">
    <property type="entry name" value="Bac_DnaA"/>
    <property type="match status" value="1"/>
</dbReference>
<dbReference type="PANTHER" id="PTHR30050">
    <property type="entry name" value="CHROMOSOMAL REPLICATION INITIATOR PROTEIN DNAA"/>
    <property type="match status" value="1"/>
</dbReference>
<dbReference type="SUPFAM" id="SSF52540">
    <property type="entry name" value="P-loop containing nucleoside triphosphate hydrolases"/>
    <property type="match status" value="1"/>
</dbReference>
<feature type="domain" description="Chromosomal replication initiator protein DnaA ATPAse" evidence="1">
    <location>
        <begin position="30"/>
        <end position="149"/>
    </location>
</feature>
<feature type="domain" description="Hda lid" evidence="2">
    <location>
        <begin position="161"/>
        <end position="224"/>
    </location>
</feature>
<proteinExistence type="predicted"/>
<dbReference type="InterPro" id="IPR027417">
    <property type="entry name" value="P-loop_NTPase"/>
</dbReference>
<dbReference type="Gene3D" id="1.10.8.60">
    <property type="match status" value="1"/>
</dbReference>
<dbReference type="NCBIfam" id="TIGR03420">
    <property type="entry name" value="DnaA_homol_Hda"/>
    <property type="match status" value="1"/>
</dbReference>
<dbReference type="EMBL" id="JBEVCJ010000001">
    <property type="protein sequence ID" value="MET1253659.1"/>
    <property type="molecule type" value="Genomic_DNA"/>
</dbReference>
<evidence type="ECO:0000259" key="2">
    <source>
        <dbReference type="Pfam" id="PF22688"/>
    </source>
</evidence>